<dbReference type="GO" id="GO:0015179">
    <property type="term" value="F:L-amino acid transmembrane transporter activity"/>
    <property type="evidence" value="ECO:0007669"/>
    <property type="project" value="TreeGrafter"/>
</dbReference>
<evidence type="ECO:0000256" key="5">
    <source>
        <dbReference type="SAM" id="Phobius"/>
    </source>
</evidence>
<comment type="caution">
    <text evidence="6">The sequence shown here is derived from an EMBL/GenBank/DDBJ whole genome shotgun (WGS) entry which is preliminary data.</text>
</comment>
<feature type="transmembrane region" description="Helical" evidence="5">
    <location>
        <begin position="448"/>
        <end position="464"/>
    </location>
</feature>
<dbReference type="PIRSF" id="PIRSF006060">
    <property type="entry name" value="AA_transporter"/>
    <property type="match status" value="1"/>
</dbReference>
<feature type="transmembrane region" description="Helical" evidence="5">
    <location>
        <begin position="90"/>
        <end position="118"/>
    </location>
</feature>
<dbReference type="Pfam" id="PF13520">
    <property type="entry name" value="AA_permease_2"/>
    <property type="match status" value="1"/>
</dbReference>
<evidence type="ECO:0000313" key="6">
    <source>
        <dbReference type="EMBL" id="PDS24527.1"/>
    </source>
</evidence>
<dbReference type="OrthoDB" id="9806937at2"/>
<keyword evidence="3 5" id="KW-1133">Transmembrane helix</keyword>
<dbReference type="EMBL" id="PCMW01000041">
    <property type="protein sequence ID" value="PDS24527.1"/>
    <property type="molecule type" value="Genomic_DNA"/>
</dbReference>
<dbReference type="GO" id="GO:0016020">
    <property type="term" value="C:membrane"/>
    <property type="evidence" value="ECO:0007669"/>
    <property type="project" value="UniProtKB-SubCell"/>
</dbReference>
<feature type="transmembrane region" description="Helical" evidence="5">
    <location>
        <begin position="224"/>
        <end position="249"/>
    </location>
</feature>
<feature type="transmembrane region" description="Helical" evidence="5">
    <location>
        <begin position="45"/>
        <end position="69"/>
    </location>
</feature>
<evidence type="ECO:0000256" key="4">
    <source>
        <dbReference type="ARBA" id="ARBA00023136"/>
    </source>
</evidence>
<feature type="transmembrane region" description="Helical" evidence="5">
    <location>
        <begin position="138"/>
        <end position="158"/>
    </location>
</feature>
<name>A0A2H3KBP4_9FLAO</name>
<dbReference type="InterPro" id="IPR002293">
    <property type="entry name" value="AA/rel_permease1"/>
</dbReference>
<dbReference type="PANTHER" id="PTHR11785">
    <property type="entry name" value="AMINO ACID TRANSPORTER"/>
    <property type="match status" value="1"/>
</dbReference>
<accession>A0A2H3KBP4</accession>
<gene>
    <name evidence="6" type="ORF">B0A77_07755</name>
</gene>
<feature type="transmembrane region" description="Helical" evidence="5">
    <location>
        <begin position="313"/>
        <end position="341"/>
    </location>
</feature>
<dbReference type="InterPro" id="IPR050598">
    <property type="entry name" value="AminoAcid_Transporter"/>
</dbReference>
<proteinExistence type="predicted"/>
<feature type="transmembrane region" description="Helical" evidence="5">
    <location>
        <begin position="20"/>
        <end position="39"/>
    </location>
</feature>
<organism evidence="6 7">
    <name type="scientific">Flavobacterium branchiophilum</name>
    <dbReference type="NCBI Taxonomy" id="55197"/>
    <lineage>
        <taxon>Bacteria</taxon>
        <taxon>Pseudomonadati</taxon>
        <taxon>Bacteroidota</taxon>
        <taxon>Flavobacteriia</taxon>
        <taxon>Flavobacteriales</taxon>
        <taxon>Flavobacteriaceae</taxon>
        <taxon>Flavobacterium</taxon>
    </lineage>
</organism>
<evidence type="ECO:0000313" key="7">
    <source>
        <dbReference type="Proteomes" id="UP000220828"/>
    </source>
</evidence>
<dbReference type="Proteomes" id="UP000220828">
    <property type="component" value="Unassembled WGS sequence"/>
</dbReference>
<dbReference type="PANTHER" id="PTHR11785:SF512">
    <property type="entry name" value="SOBREMESA, ISOFORM B"/>
    <property type="match status" value="1"/>
</dbReference>
<evidence type="ECO:0000256" key="2">
    <source>
        <dbReference type="ARBA" id="ARBA00022692"/>
    </source>
</evidence>
<feature type="transmembrane region" description="Helical" evidence="5">
    <location>
        <begin position="386"/>
        <end position="406"/>
    </location>
</feature>
<sequence>MQVENQDNFKRELGLLDGTMLVVGSMIGSGIFIVSADIARQVGSAGWLIMIWLLSSVITMVAAVSYGELSAMFPNAGGQYVYLKESYNQLVGFLYGWSFFAVIQTGTIAAVGVAFSKFAAYLYEPFSDENILFTLGNFQLNAAQIVSIITIIFLTYLNSRGVKDGKILQTVLTIVKIVSIFGLIVFGFIAAKSTIWQQNWDNAWITQSYSKESATWLPISGFDLVGAVAAAMVGSLFSSVAWEGVTFIAAEIKNPKKNVGLSLFLGTFIVGLIYVVANLMYLAVVPLQDIATAQSDRVAVVASQNIFGDIGTIIIAVMIMISTFACNNGLIMAGARVYYTMAQDGLFLKKAAHLNPAGVPEWALWAQCIWASALCLTGKYGDLLDFVVIIVLIFYILTILGIFILRHKMPNADRPYKAFLYPYLPAIYIIIASAVCLVLLLTKFDTCGWGVLIMLSGIPIYYLSKNK</sequence>
<evidence type="ECO:0000256" key="3">
    <source>
        <dbReference type="ARBA" id="ARBA00022989"/>
    </source>
</evidence>
<reference evidence="6 7" key="1">
    <citation type="submission" date="2017-09" db="EMBL/GenBank/DDBJ databases">
        <title>Whole genomes of Flavobacteriaceae.</title>
        <authorList>
            <person name="Stine C."/>
            <person name="Li C."/>
            <person name="Tadesse D."/>
        </authorList>
    </citation>
    <scope>NUCLEOTIDE SEQUENCE [LARGE SCALE GENOMIC DNA]</scope>
    <source>
        <strain evidence="6 7">ATCC 35036</strain>
    </source>
</reference>
<keyword evidence="2 5" id="KW-0812">Transmembrane</keyword>
<keyword evidence="4 5" id="KW-0472">Membrane</keyword>
<feature type="transmembrane region" description="Helical" evidence="5">
    <location>
        <begin position="170"/>
        <end position="191"/>
    </location>
</feature>
<feature type="transmembrane region" description="Helical" evidence="5">
    <location>
        <begin position="261"/>
        <end position="284"/>
    </location>
</feature>
<comment type="subcellular location">
    <subcellularLocation>
        <location evidence="1">Membrane</location>
        <topology evidence="1">Multi-pass membrane protein</topology>
    </subcellularLocation>
</comment>
<dbReference type="AlphaFoldDB" id="A0A2H3KBP4"/>
<dbReference type="Gene3D" id="1.20.1740.10">
    <property type="entry name" value="Amino acid/polyamine transporter I"/>
    <property type="match status" value="1"/>
</dbReference>
<evidence type="ECO:0000256" key="1">
    <source>
        <dbReference type="ARBA" id="ARBA00004141"/>
    </source>
</evidence>
<dbReference type="RefSeq" id="WP_097554075.1">
    <property type="nucleotide sequence ID" value="NZ_PCMW01000041.1"/>
</dbReference>
<protein>
    <submittedName>
        <fullName evidence="6">Amino acid transporter</fullName>
    </submittedName>
</protein>
<feature type="transmembrane region" description="Helical" evidence="5">
    <location>
        <begin position="418"/>
        <end position="442"/>
    </location>
</feature>